<keyword evidence="2" id="KW-0378">Hydrolase</keyword>
<dbReference type="EMBL" id="CACSII010000021">
    <property type="protein sequence ID" value="CAA0121078.1"/>
    <property type="molecule type" value="Genomic_DNA"/>
</dbReference>
<dbReference type="PANTHER" id="PTHR11106">
    <property type="entry name" value="GANGLIOSIDE INDUCED DIFFERENTIATION ASSOCIATED PROTEIN 2-RELATED"/>
    <property type="match status" value="1"/>
</dbReference>
<dbReference type="SUPFAM" id="SSF52949">
    <property type="entry name" value="Macro domain-like"/>
    <property type="match status" value="1"/>
</dbReference>
<sequence length="100" mass="10532">MITIETGDITRCADDVIVNAANTSLFGGGGVDGTIHNAAGPELRQYCQKMAETKGVRCPIGDARITSTFNPPSRHIIHTVGPAPIQTRNTCSPVLIEIAS</sequence>
<dbReference type="InterPro" id="IPR043472">
    <property type="entry name" value="Macro_dom-like"/>
</dbReference>
<reference evidence="2 3" key="1">
    <citation type="submission" date="2019-11" db="EMBL/GenBank/DDBJ databases">
        <authorList>
            <person name="Holert J."/>
        </authorList>
    </citation>
    <scope>NUCLEOTIDE SEQUENCE [LARGE SCALE GENOMIC DNA]</scope>
    <source>
        <strain evidence="2">BC5_2</strain>
    </source>
</reference>
<accession>A0A5S9QU29</accession>
<dbReference type="Gene3D" id="3.40.220.10">
    <property type="entry name" value="Leucine Aminopeptidase, subunit E, domain 1"/>
    <property type="match status" value="1"/>
</dbReference>
<dbReference type="PROSITE" id="PS51154">
    <property type="entry name" value="MACRO"/>
    <property type="match status" value="1"/>
</dbReference>
<evidence type="ECO:0000259" key="1">
    <source>
        <dbReference type="PROSITE" id="PS51154"/>
    </source>
</evidence>
<proteinExistence type="predicted"/>
<dbReference type="InterPro" id="IPR002589">
    <property type="entry name" value="Macro_dom"/>
</dbReference>
<gene>
    <name evidence="2" type="primary">ymdB</name>
    <name evidence="2" type="ORF">DPBNPPHM_02681</name>
</gene>
<evidence type="ECO:0000313" key="3">
    <source>
        <dbReference type="Proteomes" id="UP000434580"/>
    </source>
</evidence>
<organism evidence="2 3">
    <name type="scientific">BD1-7 clade bacterium</name>
    <dbReference type="NCBI Taxonomy" id="2029982"/>
    <lineage>
        <taxon>Bacteria</taxon>
        <taxon>Pseudomonadati</taxon>
        <taxon>Pseudomonadota</taxon>
        <taxon>Gammaproteobacteria</taxon>
        <taxon>Cellvibrionales</taxon>
        <taxon>Spongiibacteraceae</taxon>
        <taxon>BD1-7 clade</taxon>
    </lineage>
</organism>
<protein>
    <submittedName>
        <fullName evidence="2">O-acetyl-ADP-ribose deacetylase</fullName>
        <ecNumber evidence="2">3.5.1.-</ecNumber>
    </submittedName>
</protein>
<dbReference type="AlphaFoldDB" id="A0A5S9QU29"/>
<dbReference type="Pfam" id="PF01661">
    <property type="entry name" value="Macro"/>
    <property type="match status" value="1"/>
</dbReference>
<name>A0A5S9QU29_9GAMM</name>
<dbReference type="GO" id="GO:0016787">
    <property type="term" value="F:hydrolase activity"/>
    <property type="evidence" value="ECO:0007669"/>
    <property type="project" value="UniProtKB-KW"/>
</dbReference>
<dbReference type="EC" id="3.5.1.-" evidence="2"/>
<dbReference type="SMART" id="SM00506">
    <property type="entry name" value="A1pp"/>
    <property type="match status" value="1"/>
</dbReference>
<dbReference type="Proteomes" id="UP000434580">
    <property type="component" value="Unassembled WGS sequence"/>
</dbReference>
<feature type="domain" description="Macro" evidence="1">
    <location>
        <begin position="1"/>
        <end position="100"/>
    </location>
</feature>
<evidence type="ECO:0000313" key="2">
    <source>
        <dbReference type="EMBL" id="CAA0121078.1"/>
    </source>
</evidence>
<dbReference type="PANTHER" id="PTHR11106:SF27">
    <property type="entry name" value="MACRO DOMAIN-CONTAINING PROTEIN"/>
    <property type="match status" value="1"/>
</dbReference>